<comment type="caution">
    <text evidence="1">The sequence shown here is derived from an EMBL/GenBank/DDBJ whole genome shotgun (WGS) entry which is preliminary data.</text>
</comment>
<sequence length="117" mass="13093">MKKCIKIGIVDEKGKESVIETSASQPDLPPLKNPLNLDGIDDLTNLNYLHEPAVLHNIAVRYEQHAIYTYSGIVLIAANPFQKVPLYSQEIIKSYSGKKRGDLDPIFSLLRKMRTAA</sequence>
<accession>A0ACC2TS08</accession>
<organism evidence="1 2">
    <name type="scientific">Entomophthora muscae</name>
    <dbReference type="NCBI Taxonomy" id="34485"/>
    <lineage>
        <taxon>Eukaryota</taxon>
        <taxon>Fungi</taxon>
        <taxon>Fungi incertae sedis</taxon>
        <taxon>Zoopagomycota</taxon>
        <taxon>Entomophthoromycotina</taxon>
        <taxon>Entomophthoromycetes</taxon>
        <taxon>Entomophthorales</taxon>
        <taxon>Entomophthoraceae</taxon>
        <taxon>Entomophthora</taxon>
    </lineage>
</organism>
<protein>
    <submittedName>
        <fullName evidence="1">Myosin type-2 heavy chain 1</fullName>
    </submittedName>
</protein>
<name>A0ACC2TS08_9FUNG</name>
<evidence type="ECO:0000313" key="1">
    <source>
        <dbReference type="EMBL" id="KAJ9077384.1"/>
    </source>
</evidence>
<dbReference type="Proteomes" id="UP001165960">
    <property type="component" value="Unassembled WGS sequence"/>
</dbReference>
<reference evidence="1" key="1">
    <citation type="submission" date="2022-04" db="EMBL/GenBank/DDBJ databases">
        <title>Genome of the entomopathogenic fungus Entomophthora muscae.</title>
        <authorList>
            <person name="Elya C."/>
            <person name="Lovett B.R."/>
            <person name="Lee E."/>
            <person name="Macias A.M."/>
            <person name="Hajek A.E."/>
            <person name="De Bivort B.L."/>
            <person name="Kasson M.T."/>
            <person name="De Fine Licht H.H."/>
            <person name="Stajich J.E."/>
        </authorList>
    </citation>
    <scope>NUCLEOTIDE SEQUENCE</scope>
    <source>
        <strain evidence="1">Berkeley</strain>
    </source>
</reference>
<gene>
    <name evidence="1" type="primary">MYO2_3</name>
    <name evidence="1" type="ORF">DSO57_1017181</name>
</gene>
<keyword evidence="2" id="KW-1185">Reference proteome</keyword>
<evidence type="ECO:0000313" key="2">
    <source>
        <dbReference type="Proteomes" id="UP001165960"/>
    </source>
</evidence>
<dbReference type="EMBL" id="QTSX02002201">
    <property type="protein sequence ID" value="KAJ9077384.1"/>
    <property type="molecule type" value="Genomic_DNA"/>
</dbReference>
<proteinExistence type="predicted"/>